<proteinExistence type="predicted"/>
<protein>
    <submittedName>
        <fullName evidence="1">Uncharacterized protein</fullName>
    </submittedName>
</protein>
<comment type="caution">
    <text evidence="1">The sequence shown here is derived from an EMBL/GenBank/DDBJ whole genome shotgun (WGS) entry which is preliminary data.</text>
</comment>
<sequence length="98" mass="10947">MTSFSINIPYLHTTYRRDLCRPTVSLWRNEEKNGSLTTRTDKISVGCCRLPPSFANPSDTCNPTSPCTRTSFGRCFVDVSSGHAILLSRAHSPIWVGR</sequence>
<accession>A0A4Y2SX13</accession>
<reference evidence="1 2" key="1">
    <citation type="journal article" date="2019" name="Sci. Rep.">
        <title>Orb-weaving spider Araneus ventricosus genome elucidates the spidroin gene catalogue.</title>
        <authorList>
            <person name="Kono N."/>
            <person name="Nakamura H."/>
            <person name="Ohtoshi R."/>
            <person name="Moran D.A.P."/>
            <person name="Shinohara A."/>
            <person name="Yoshida Y."/>
            <person name="Fujiwara M."/>
            <person name="Mori M."/>
            <person name="Tomita M."/>
            <person name="Arakawa K."/>
        </authorList>
    </citation>
    <scope>NUCLEOTIDE SEQUENCE [LARGE SCALE GENOMIC DNA]</scope>
</reference>
<evidence type="ECO:0000313" key="1">
    <source>
        <dbReference type="EMBL" id="GBN92150.1"/>
    </source>
</evidence>
<evidence type="ECO:0000313" key="2">
    <source>
        <dbReference type="Proteomes" id="UP000499080"/>
    </source>
</evidence>
<gene>
    <name evidence="1" type="ORF">AVEN_218290_1</name>
</gene>
<dbReference type="Proteomes" id="UP000499080">
    <property type="component" value="Unassembled WGS sequence"/>
</dbReference>
<dbReference type="AlphaFoldDB" id="A0A4Y2SX13"/>
<keyword evidence="2" id="KW-1185">Reference proteome</keyword>
<organism evidence="1 2">
    <name type="scientific">Araneus ventricosus</name>
    <name type="common">Orbweaver spider</name>
    <name type="synonym">Epeira ventricosa</name>
    <dbReference type="NCBI Taxonomy" id="182803"/>
    <lineage>
        <taxon>Eukaryota</taxon>
        <taxon>Metazoa</taxon>
        <taxon>Ecdysozoa</taxon>
        <taxon>Arthropoda</taxon>
        <taxon>Chelicerata</taxon>
        <taxon>Arachnida</taxon>
        <taxon>Araneae</taxon>
        <taxon>Araneomorphae</taxon>
        <taxon>Entelegynae</taxon>
        <taxon>Araneoidea</taxon>
        <taxon>Araneidae</taxon>
        <taxon>Araneus</taxon>
    </lineage>
</organism>
<dbReference type="EMBL" id="BGPR01024239">
    <property type="protein sequence ID" value="GBN92150.1"/>
    <property type="molecule type" value="Genomic_DNA"/>
</dbReference>
<name>A0A4Y2SX13_ARAVE</name>